<dbReference type="InterPro" id="IPR035959">
    <property type="entry name" value="RutC-like_sf"/>
</dbReference>
<dbReference type="OrthoDB" id="6196780at2"/>
<dbReference type="PANTHER" id="PTHR11803:SF58">
    <property type="entry name" value="PROTEIN HMF1-RELATED"/>
    <property type="match status" value="1"/>
</dbReference>
<accession>A0A2S7V8Z0</accession>
<dbReference type="InterPro" id="IPR006175">
    <property type="entry name" value="YjgF/YER057c/UK114"/>
</dbReference>
<evidence type="ECO:0000256" key="1">
    <source>
        <dbReference type="ARBA" id="ARBA00010552"/>
    </source>
</evidence>
<sequence>MVERQSYKSLPKEVGPYVHGVKHNGTLYISGLTAYGTDAQSKTLNEQSLEVLSQINRILVQKKCPKENLVKMTIFVRDICQVSDIREHLFDFYRGHYPASSLVEVSNLFHPDLHIEIEAIVALP</sequence>
<protein>
    <submittedName>
        <fullName evidence="2">Enamine deaminase RidA</fullName>
    </submittedName>
</protein>
<dbReference type="Gene3D" id="3.30.1330.40">
    <property type="entry name" value="RutC-like"/>
    <property type="match status" value="1"/>
</dbReference>
<dbReference type="Pfam" id="PF01042">
    <property type="entry name" value="Ribonuc_L-PSP"/>
    <property type="match status" value="1"/>
</dbReference>
<dbReference type="CDD" id="cd00448">
    <property type="entry name" value="YjgF_YER057c_UK114_family"/>
    <property type="match status" value="1"/>
</dbReference>
<dbReference type="Proteomes" id="UP000238730">
    <property type="component" value="Unassembled WGS sequence"/>
</dbReference>
<keyword evidence="2" id="KW-0614">Plasmid</keyword>
<reference evidence="2 3" key="1">
    <citation type="submission" date="2016-12" db="EMBL/GenBank/DDBJ databases">
        <title>Diversity of luminous bacteria.</title>
        <authorList>
            <person name="Yoshizawa S."/>
            <person name="Kogure K."/>
        </authorList>
    </citation>
    <scope>NUCLEOTIDE SEQUENCE [LARGE SCALE GENOMIC DNA]</scope>
    <source>
        <strain evidence="2 3">LC1-200</strain>
        <plasmid evidence="2">p1</plasmid>
    </source>
</reference>
<dbReference type="GO" id="GO:0019239">
    <property type="term" value="F:deaminase activity"/>
    <property type="evidence" value="ECO:0007669"/>
    <property type="project" value="TreeGrafter"/>
</dbReference>
<dbReference type="SUPFAM" id="SSF55298">
    <property type="entry name" value="YjgF-like"/>
    <property type="match status" value="1"/>
</dbReference>
<dbReference type="EMBL" id="MSCJ01000004">
    <property type="protein sequence ID" value="PQJ58468.1"/>
    <property type="molecule type" value="Genomic_DNA"/>
</dbReference>
<evidence type="ECO:0000313" key="3">
    <source>
        <dbReference type="Proteomes" id="UP000238730"/>
    </source>
</evidence>
<name>A0A2S7V8Z0_PHOAN</name>
<organism evidence="2 3">
    <name type="scientific">Photobacterium angustum</name>
    <dbReference type="NCBI Taxonomy" id="661"/>
    <lineage>
        <taxon>Bacteria</taxon>
        <taxon>Pseudomonadati</taxon>
        <taxon>Pseudomonadota</taxon>
        <taxon>Gammaproteobacteria</taxon>
        <taxon>Vibrionales</taxon>
        <taxon>Vibrionaceae</taxon>
        <taxon>Photobacterium</taxon>
    </lineage>
</organism>
<comment type="caution">
    <text evidence="2">The sequence shown here is derived from an EMBL/GenBank/DDBJ whole genome shotgun (WGS) entry which is preliminary data.</text>
</comment>
<gene>
    <name evidence="2" type="ORF">BTO08_22160</name>
</gene>
<dbReference type="PANTHER" id="PTHR11803">
    <property type="entry name" value="2-IMINOBUTANOATE/2-IMINOPROPANOATE DEAMINASE RIDA"/>
    <property type="match status" value="1"/>
</dbReference>
<proteinExistence type="inferred from homology"/>
<dbReference type="GO" id="GO:0005829">
    <property type="term" value="C:cytosol"/>
    <property type="evidence" value="ECO:0007669"/>
    <property type="project" value="TreeGrafter"/>
</dbReference>
<evidence type="ECO:0000313" key="2">
    <source>
        <dbReference type="EMBL" id="PQJ58468.1"/>
    </source>
</evidence>
<dbReference type="AlphaFoldDB" id="A0A2S7V8Z0"/>
<geneLocation type="plasmid" evidence="2">
    <name>p1</name>
</geneLocation>
<comment type="similarity">
    <text evidence="1">Belongs to the RutC family.</text>
</comment>
<dbReference type="RefSeq" id="WP_105062726.1">
    <property type="nucleotide sequence ID" value="NZ_MSCJ01000004.1"/>
</dbReference>